<name>A0A3D8PFK9_9RHOB</name>
<evidence type="ECO:0000256" key="3">
    <source>
        <dbReference type="ARBA" id="ARBA00023082"/>
    </source>
</evidence>
<evidence type="ECO:0000256" key="2">
    <source>
        <dbReference type="ARBA" id="ARBA00023015"/>
    </source>
</evidence>
<dbReference type="InterPro" id="IPR013324">
    <property type="entry name" value="RNA_pol_sigma_r3/r4-like"/>
</dbReference>
<keyword evidence="4" id="KW-0238">DNA-binding</keyword>
<dbReference type="PANTHER" id="PTHR43133:SF8">
    <property type="entry name" value="RNA POLYMERASE SIGMA FACTOR HI_1459-RELATED"/>
    <property type="match status" value="1"/>
</dbReference>
<protein>
    <submittedName>
        <fullName evidence="8">RNA polymerase subunit sigma-70</fullName>
    </submittedName>
</protein>
<gene>
    <name evidence="8" type="ORF">DIE28_04695</name>
</gene>
<dbReference type="Pfam" id="PF08281">
    <property type="entry name" value="Sigma70_r4_2"/>
    <property type="match status" value="1"/>
</dbReference>
<dbReference type="SUPFAM" id="SSF88946">
    <property type="entry name" value="Sigma2 domain of RNA polymerase sigma factors"/>
    <property type="match status" value="1"/>
</dbReference>
<dbReference type="Pfam" id="PF04542">
    <property type="entry name" value="Sigma70_r2"/>
    <property type="match status" value="1"/>
</dbReference>
<proteinExistence type="inferred from homology"/>
<dbReference type="PROSITE" id="PS51257">
    <property type="entry name" value="PROKAR_LIPOPROTEIN"/>
    <property type="match status" value="1"/>
</dbReference>
<evidence type="ECO:0000256" key="5">
    <source>
        <dbReference type="ARBA" id="ARBA00023163"/>
    </source>
</evidence>
<organism evidence="8 9">
    <name type="scientific">Paracoccus thiocyanatus</name>
    <dbReference type="NCBI Taxonomy" id="34006"/>
    <lineage>
        <taxon>Bacteria</taxon>
        <taxon>Pseudomonadati</taxon>
        <taxon>Pseudomonadota</taxon>
        <taxon>Alphaproteobacteria</taxon>
        <taxon>Rhodobacterales</taxon>
        <taxon>Paracoccaceae</taxon>
        <taxon>Paracoccus</taxon>
    </lineage>
</organism>
<comment type="caution">
    <text evidence="8">The sequence shown here is derived from an EMBL/GenBank/DDBJ whole genome shotgun (WGS) entry which is preliminary data.</text>
</comment>
<dbReference type="Gene3D" id="1.10.1740.10">
    <property type="match status" value="1"/>
</dbReference>
<evidence type="ECO:0000256" key="1">
    <source>
        <dbReference type="ARBA" id="ARBA00010641"/>
    </source>
</evidence>
<keyword evidence="3" id="KW-0731">Sigma factor</keyword>
<dbReference type="InterPro" id="IPR039425">
    <property type="entry name" value="RNA_pol_sigma-70-like"/>
</dbReference>
<keyword evidence="2" id="KW-0805">Transcription regulation</keyword>
<dbReference type="PANTHER" id="PTHR43133">
    <property type="entry name" value="RNA POLYMERASE ECF-TYPE SIGMA FACTO"/>
    <property type="match status" value="1"/>
</dbReference>
<dbReference type="GO" id="GO:0003677">
    <property type="term" value="F:DNA binding"/>
    <property type="evidence" value="ECO:0007669"/>
    <property type="project" value="UniProtKB-KW"/>
</dbReference>
<keyword evidence="5" id="KW-0804">Transcription</keyword>
<dbReference type="NCBIfam" id="TIGR02937">
    <property type="entry name" value="sigma70-ECF"/>
    <property type="match status" value="1"/>
</dbReference>
<comment type="similarity">
    <text evidence="1">Belongs to the sigma-70 factor family. ECF subfamily.</text>
</comment>
<evidence type="ECO:0000259" key="7">
    <source>
        <dbReference type="Pfam" id="PF08281"/>
    </source>
</evidence>
<evidence type="ECO:0000313" key="8">
    <source>
        <dbReference type="EMBL" id="RDW14048.1"/>
    </source>
</evidence>
<dbReference type="Proteomes" id="UP000256679">
    <property type="component" value="Unassembled WGS sequence"/>
</dbReference>
<dbReference type="GO" id="GO:0006352">
    <property type="term" value="P:DNA-templated transcription initiation"/>
    <property type="evidence" value="ECO:0007669"/>
    <property type="project" value="InterPro"/>
</dbReference>
<dbReference type="Gene3D" id="1.10.10.10">
    <property type="entry name" value="Winged helix-like DNA-binding domain superfamily/Winged helix DNA-binding domain"/>
    <property type="match status" value="1"/>
</dbReference>
<feature type="domain" description="RNA polymerase sigma-70 region 2" evidence="6">
    <location>
        <begin position="74"/>
        <end position="142"/>
    </location>
</feature>
<evidence type="ECO:0000256" key="4">
    <source>
        <dbReference type="ARBA" id="ARBA00023125"/>
    </source>
</evidence>
<dbReference type="SUPFAM" id="SSF88659">
    <property type="entry name" value="Sigma3 and sigma4 domains of RNA polymerase sigma factors"/>
    <property type="match status" value="1"/>
</dbReference>
<accession>A0A3D8PFK9</accession>
<sequence length="224" mass="24770">MIRLPPRPAAAFTALPGGASVVLSGCHGNESGRSFVQAYRFRDPPAAAEGDPRAQERALLARVRAGDAAAFEALVATHYRYVFRIAYRWLGHESDAEDVTQTVCMRLSETIRSFDGRAAFTTWLYKVTLNAVRDLQRSQQRRTRLADAVAAVAEDSHPPDQEDALRVADIWRAVRALPDKQRDAVMLVHAEGLSQAQAAQVMGCKEVTVAWHIHKARKTLRGVL</sequence>
<dbReference type="InterPro" id="IPR013249">
    <property type="entry name" value="RNA_pol_sigma70_r4_t2"/>
</dbReference>
<dbReference type="InterPro" id="IPR036388">
    <property type="entry name" value="WH-like_DNA-bd_sf"/>
</dbReference>
<feature type="domain" description="RNA polymerase sigma factor 70 region 4 type 2" evidence="7">
    <location>
        <begin position="170"/>
        <end position="220"/>
    </location>
</feature>
<dbReference type="AlphaFoldDB" id="A0A3D8PFK9"/>
<reference evidence="8 9" key="1">
    <citation type="submission" date="2018-05" db="EMBL/GenBank/DDBJ databases">
        <title>Whole genome sequencing of Paracoccus thiocyanatus SST.</title>
        <authorList>
            <person name="Ghosh W."/>
            <person name="Rameez M.J."/>
            <person name="Roy C."/>
        </authorList>
    </citation>
    <scope>NUCLEOTIDE SEQUENCE [LARGE SCALE GENOMIC DNA]</scope>
    <source>
        <strain evidence="8 9">SST</strain>
    </source>
</reference>
<dbReference type="InterPro" id="IPR013325">
    <property type="entry name" value="RNA_pol_sigma_r2"/>
</dbReference>
<dbReference type="EMBL" id="QFCQ01000015">
    <property type="protein sequence ID" value="RDW14048.1"/>
    <property type="molecule type" value="Genomic_DNA"/>
</dbReference>
<evidence type="ECO:0000313" key="9">
    <source>
        <dbReference type="Proteomes" id="UP000256679"/>
    </source>
</evidence>
<dbReference type="InterPro" id="IPR007627">
    <property type="entry name" value="RNA_pol_sigma70_r2"/>
</dbReference>
<dbReference type="GO" id="GO:0016987">
    <property type="term" value="F:sigma factor activity"/>
    <property type="evidence" value="ECO:0007669"/>
    <property type="project" value="UniProtKB-KW"/>
</dbReference>
<evidence type="ECO:0000259" key="6">
    <source>
        <dbReference type="Pfam" id="PF04542"/>
    </source>
</evidence>
<dbReference type="InterPro" id="IPR014284">
    <property type="entry name" value="RNA_pol_sigma-70_dom"/>
</dbReference>
<dbReference type="CDD" id="cd06171">
    <property type="entry name" value="Sigma70_r4"/>
    <property type="match status" value="1"/>
</dbReference>
<keyword evidence="9" id="KW-1185">Reference proteome</keyword>